<accession>A0ABD1RMD8</accession>
<reference evidence="2" key="1">
    <citation type="submission" date="2024-07" db="EMBL/GenBank/DDBJ databases">
        <title>Two chromosome-level genome assemblies of Korean endemic species Abeliophyllum distichum and Forsythia ovata (Oleaceae).</title>
        <authorList>
            <person name="Jang H."/>
        </authorList>
    </citation>
    <scope>NUCLEOTIDE SEQUENCE [LARGE SCALE GENOMIC DNA]</scope>
</reference>
<gene>
    <name evidence="1" type="ORF">Fot_42857</name>
</gene>
<dbReference type="Proteomes" id="UP001604277">
    <property type="component" value="Unassembled WGS sequence"/>
</dbReference>
<organism evidence="1 2">
    <name type="scientific">Forsythia ovata</name>
    <dbReference type="NCBI Taxonomy" id="205694"/>
    <lineage>
        <taxon>Eukaryota</taxon>
        <taxon>Viridiplantae</taxon>
        <taxon>Streptophyta</taxon>
        <taxon>Embryophyta</taxon>
        <taxon>Tracheophyta</taxon>
        <taxon>Spermatophyta</taxon>
        <taxon>Magnoliopsida</taxon>
        <taxon>eudicotyledons</taxon>
        <taxon>Gunneridae</taxon>
        <taxon>Pentapetalae</taxon>
        <taxon>asterids</taxon>
        <taxon>lamiids</taxon>
        <taxon>Lamiales</taxon>
        <taxon>Oleaceae</taxon>
        <taxon>Forsythieae</taxon>
        <taxon>Forsythia</taxon>
    </lineage>
</organism>
<dbReference type="EMBL" id="JBFOLJ010000012">
    <property type="protein sequence ID" value="KAL2489565.1"/>
    <property type="molecule type" value="Genomic_DNA"/>
</dbReference>
<evidence type="ECO:0000313" key="1">
    <source>
        <dbReference type="EMBL" id="KAL2489565.1"/>
    </source>
</evidence>
<evidence type="ECO:0000313" key="2">
    <source>
        <dbReference type="Proteomes" id="UP001604277"/>
    </source>
</evidence>
<keyword evidence="2" id="KW-1185">Reference proteome</keyword>
<name>A0ABD1RMD8_9LAMI</name>
<dbReference type="AlphaFoldDB" id="A0ABD1RMD8"/>
<comment type="caution">
    <text evidence="1">The sequence shown here is derived from an EMBL/GenBank/DDBJ whole genome shotgun (WGS) entry which is preliminary data.</text>
</comment>
<sequence>MREINCFRISSHCIEVLGHGGGANMWFQATICSTQEGSLEIHAKDLLFSFMQTAVSDSDEVWTSYTKHNDDDCVRLKAVEKLKVMRVFSHKLDVNIEHLKTPRCHCCDISSFDETMVIRIRQCGVDELIAMRT</sequence>
<proteinExistence type="predicted"/>
<protein>
    <submittedName>
        <fullName evidence="1">Uncharacterized protein</fullName>
    </submittedName>
</protein>